<accession>A0ABP8BYE2</accession>
<dbReference type="EMBL" id="BAABAS010000005">
    <property type="protein sequence ID" value="GAA4230400.1"/>
    <property type="molecule type" value="Genomic_DNA"/>
</dbReference>
<sequence length="63" mass="6834">MRVVRTPIYTMSPTRSSAITSAALSPERTSDDTPILMIFMETCRYVIAPASGEGRRGALDVGE</sequence>
<comment type="caution">
    <text evidence="1">The sequence shown here is derived from an EMBL/GenBank/DDBJ whole genome shotgun (WGS) entry which is preliminary data.</text>
</comment>
<evidence type="ECO:0000313" key="1">
    <source>
        <dbReference type="EMBL" id="GAA4230400.1"/>
    </source>
</evidence>
<gene>
    <name evidence="1" type="ORF">GCM10022254_25120</name>
</gene>
<reference evidence="2" key="1">
    <citation type="journal article" date="2019" name="Int. J. Syst. Evol. Microbiol.">
        <title>The Global Catalogue of Microorganisms (GCM) 10K type strain sequencing project: providing services to taxonomists for standard genome sequencing and annotation.</title>
        <authorList>
            <consortium name="The Broad Institute Genomics Platform"/>
            <consortium name="The Broad Institute Genome Sequencing Center for Infectious Disease"/>
            <person name="Wu L."/>
            <person name="Ma J."/>
        </authorList>
    </citation>
    <scope>NUCLEOTIDE SEQUENCE [LARGE SCALE GENOMIC DNA]</scope>
    <source>
        <strain evidence="2">JCM 17440</strain>
    </source>
</reference>
<dbReference type="Proteomes" id="UP001501710">
    <property type="component" value="Unassembled WGS sequence"/>
</dbReference>
<name>A0ABP8BYE2_9ACTN</name>
<keyword evidence="2" id="KW-1185">Reference proteome</keyword>
<evidence type="ECO:0000313" key="2">
    <source>
        <dbReference type="Proteomes" id="UP001501710"/>
    </source>
</evidence>
<organism evidence="1 2">
    <name type="scientific">Actinomadura meridiana</name>
    <dbReference type="NCBI Taxonomy" id="559626"/>
    <lineage>
        <taxon>Bacteria</taxon>
        <taxon>Bacillati</taxon>
        <taxon>Actinomycetota</taxon>
        <taxon>Actinomycetes</taxon>
        <taxon>Streptosporangiales</taxon>
        <taxon>Thermomonosporaceae</taxon>
        <taxon>Actinomadura</taxon>
    </lineage>
</organism>
<proteinExistence type="predicted"/>
<protein>
    <submittedName>
        <fullName evidence="1">Uncharacterized protein</fullName>
    </submittedName>
</protein>